<reference evidence="11" key="1">
    <citation type="submission" date="2025-08" db="UniProtKB">
        <authorList>
            <consortium name="RefSeq"/>
        </authorList>
    </citation>
    <scope>IDENTIFICATION</scope>
    <source>
        <tissue evidence="11">Whole organism</tissue>
    </source>
</reference>
<organism evidence="10 11">
    <name type="scientific">Hyalella azteca</name>
    <name type="common">Amphipod</name>
    <dbReference type="NCBI Taxonomy" id="294128"/>
    <lineage>
        <taxon>Eukaryota</taxon>
        <taxon>Metazoa</taxon>
        <taxon>Ecdysozoa</taxon>
        <taxon>Arthropoda</taxon>
        <taxon>Crustacea</taxon>
        <taxon>Multicrustacea</taxon>
        <taxon>Malacostraca</taxon>
        <taxon>Eumalacostraca</taxon>
        <taxon>Peracarida</taxon>
        <taxon>Amphipoda</taxon>
        <taxon>Senticaudata</taxon>
        <taxon>Talitrida</taxon>
        <taxon>Talitroidea</taxon>
        <taxon>Hyalellidae</taxon>
        <taxon>Hyalella</taxon>
    </lineage>
</organism>
<dbReference type="GO" id="GO:0006357">
    <property type="term" value="P:regulation of transcription by RNA polymerase II"/>
    <property type="evidence" value="ECO:0007669"/>
    <property type="project" value="TreeGrafter"/>
</dbReference>
<feature type="compositionally biased region" description="Basic and acidic residues" evidence="7">
    <location>
        <begin position="326"/>
        <end position="337"/>
    </location>
</feature>
<evidence type="ECO:0000256" key="1">
    <source>
        <dbReference type="ARBA" id="ARBA00022723"/>
    </source>
</evidence>
<feature type="compositionally biased region" description="Low complexity" evidence="7">
    <location>
        <begin position="241"/>
        <end position="254"/>
    </location>
</feature>
<feature type="domain" description="BTB" evidence="8">
    <location>
        <begin position="32"/>
        <end position="97"/>
    </location>
</feature>
<accession>A0A8B7PJQ6</accession>
<dbReference type="SMART" id="SM00225">
    <property type="entry name" value="BTB"/>
    <property type="match status" value="1"/>
</dbReference>
<evidence type="ECO:0000256" key="5">
    <source>
        <dbReference type="ARBA" id="ARBA00023242"/>
    </source>
</evidence>
<evidence type="ECO:0000256" key="3">
    <source>
        <dbReference type="ARBA" id="ARBA00022771"/>
    </source>
</evidence>
<feature type="region of interest" description="Disordered" evidence="7">
    <location>
        <begin position="118"/>
        <end position="211"/>
    </location>
</feature>
<dbReference type="SMART" id="SM00355">
    <property type="entry name" value="ZnF_C2H2"/>
    <property type="match status" value="2"/>
</dbReference>
<evidence type="ECO:0000259" key="9">
    <source>
        <dbReference type="PROSITE" id="PS50157"/>
    </source>
</evidence>
<feature type="compositionally biased region" description="Polar residues" evidence="7">
    <location>
        <begin position="313"/>
        <end position="324"/>
    </location>
</feature>
<dbReference type="GO" id="GO:0048666">
    <property type="term" value="P:neuron development"/>
    <property type="evidence" value="ECO:0007669"/>
    <property type="project" value="UniProtKB-ARBA"/>
</dbReference>
<dbReference type="GO" id="GO:0005634">
    <property type="term" value="C:nucleus"/>
    <property type="evidence" value="ECO:0007669"/>
    <property type="project" value="TreeGrafter"/>
</dbReference>
<evidence type="ECO:0000256" key="7">
    <source>
        <dbReference type="SAM" id="MobiDB-lite"/>
    </source>
</evidence>
<keyword evidence="2" id="KW-0677">Repeat</keyword>
<dbReference type="PANTHER" id="PTHR23110:SF109">
    <property type="entry name" value="FI07618P-RELATED"/>
    <property type="match status" value="1"/>
</dbReference>
<dbReference type="FunFam" id="3.30.160.60:FF:000110">
    <property type="entry name" value="Zinc finger protein-like"/>
    <property type="match status" value="1"/>
</dbReference>
<feature type="region of interest" description="Disordered" evidence="7">
    <location>
        <begin position="230"/>
        <end position="369"/>
    </location>
</feature>
<dbReference type="PROSITE" id="PS00028">
    <property type="entry name" value="ZINC_FINGER_C2H2_1"/>
    <property type="match status" value="1"/>
</dbReference>
<keyword evidence="1" id="KW-0479">Metal-binding</keyword>
<gene>
    <name evidence="11" type="primary">LOC108681115</name>
</gene>
<dbReference type="GeneID" id="108681115"/>
<dbReference type="SUPFAM" id="SSF57667">
    <property type="entry name" value="beta-beta-alpha zinc fingers"/>
    <property type="match status" value="1"/>
</dbReference>
<feature type="compositionally biased region" description="Low complexity" evidence="7">
    <location>
        <begin position="422"/>
        <end position="433"/>
    </location>
</feature>
<evidence type="ECO:0000256" key="4">
    <source>
        <dbReference type="ARBA" id="ARBA00022833"/>
    </source>
</evidence>
<dbReference type="AlphaFoldDB" id="A0A8B7PJQ6"/>
<dbReference type="InterPro" id="IPR000210">
    <property type="entry name" value="BTB/POZ_dom"/>
</dbReference>
<dbReference type="Gene3D" id="3.30.710.10">
    <property type="entry name" value="Potassium Channel Kv1.1, Chain A"/>
    <property type="match status" value="1"/>
</dbReference>
<dbReference type="InterPro" id="IPR036236">
    <property type="entry name" value="Znf_C2H2_sf"/>
</dbReference>
<evidence type="ECO:0000256" key="2">
    <source>
        <dbReference type="ARBA" id="ARBA00022737"/>
    </source>
</evidence>
<keyword evidence="10" id="KW-1185">Reference proteome</keyword>
<feature type="compositionally biased region" description="Basic and acidic residues" evidence="7">
    <location>
        <begin position="147"/>
        <end position="167"/>
    </location>
</feature>
<feature type="compositionally biased region" description="Polar residues" evidence="7">
    <location>
        <begin position="272"/>
        <end position="287"/>
    </location>
</feature>
<proteinExistence type="predicted"/>
<dbReference type="Pfam" id="PF00651">
    <property type="entry name" value="BTB"/>
    <property type="match status" value="1"/>
</dbReference>
<dbReference type="Proteomes" id="UP000694843">
    <property type="component" value="Unplaced"/>
</dbReference>
<dbReference type="Gene3D" id="3.30.160.60">
    <property type="entry name" value="Classic Zinc Finger"/>
    <property type="match status" value="1"/>
</dbReference>
<keyword evidence="3 6" id="KW-0863">Zinc-finger</keyword>
<keyword evidence="5" id="KW-0539">Nucleus</keyword>
<dbReference type="InterPro" id="IPR013087">
    <property type="entry name" value="Znf_C2H2_type"/>
</dbReference>
<dbReference type="OrthoDB" id="3176202at2759"/>
<evidence type="ECO:0000313" key="10">
    <source>
        <dbReference type="Proteomes" id="UP000694843"/>
    </source>
</evidence>
<dbReference type="InterPro" id="IPR051095">
    <property type="entry name" value="Dros_DevTransReg"/>
</dbReference>
<dbReference type="PANTHER" id="PTHR23110">
    <property type="entry name" value="BTB DOMAIN TRANSCRIPTION FACTOR"/>
    <property type="match status" value="1"/>
</dbReference>
<evidence type="ECO:0000259" key="8">
    <source>
        <dbReference type="PROSITE" id="PS50097"/>
    </source>
</evidence>
<dbReference type="RefSeq" id="XP_018025596.1">
    <property type="nucleotide sequence ID" value="XM_018170107.2"/>
</dbReference>
<feature type="domain" description="C2H2-type" evidence="9">
    <location>
        <begin position="473"/>
        <end position="500"/>
    </location>
</feature>
<evidence type="ECO:0000256" key="6">
    <source>
        <dbReference type="PROSITE-ProRule" id="PRU00042"/>
    </source>
</evidence>
<dbReference type="SUPFAM" id="SSF54695">
    <property type="entry name" value="POZ domain"/>
    <property type="match status" value="1"/>
</dbReference>
<dbReference type="InterPro" id="IPR011333">
    <property type="entry name" value="SKP1/BTB/POZ_sf"/>
</dbReference>
<dbReference type="GO" id="GO:0003006">
    <property type="term" value="P:developmental process involved in reproduction"/>
    <property type="evidence" value="ECO:0007669"/>
    <property type="project" value="UniProtKB-ARBA"/>
</dbReference>
<name>A0A8B7PJQ6_HYAAZ</name>
<sequence length="538" mass="59717">MDSSGLLSLKWNNHSSTFTGVLSHLRINNLYTDATLACEGKVFSVHKLVLSTCSEYFQKIFEETDCRRPVIVLKDIKHTELDALLNYMYLGEVNVLQKDLSGLIKAAECLQVKGLAVADDVPSPPHRTNNSTHFKKSTKRLTSTSSDQEKSKRSRREPEQISDENEHTQSSTSRGKFNAANELHRESRQLCKANSKPSDDQRALKGTSQEIILDEEIKSEAFSPKLEDVDDYEANPSFDEAAQVSSAASSIQSSMQHHRPSADSVAHEDEGTANSEPKNSNSIQQDFSSDDILETLPSETDSTAPGPPPCLGTQPSSPATSWHCNWQKEKNSGDKTRGFVNDEGFKQPMNANDDFPEVIDSSVPAESSSGSLSWLEQSVSCRKETNYVASLNQLLSSTNLQYHGPNDNNSFKARAHDDRLTSSSSRNRNSASSSCSYLSDGISTSSTSFFEKLPSSQQGCLEDFDVSYDVGSYVCTICSKSFVQRCLLKRHMKIHDVSEKCKCHFCPFETTFKFNLKSHMARKHQHFCDSSCQLSTIG</sequence>
<dbReference type="GO" id="GO:0048513">
    <property type="term" value="P:animal organ development"/>
    <property type="evidence" value="ECO:0007669"/>
    <property type="project" value="UniProtKB-ARBA"/>
</dbReference>
<dbReference type="PROSITE" id="PS50097">
    <property type="entry name" value="BTB"/>
    <property type="match status" value="1"/>
</dbReference>
<dbReference type="PROSITE" id="PS50157">
    <property type="entry name" value="ZINC_FINGER_C2H2_2"/>
    <property type="match status" value="1"/>
</dbReference>
<protein>
    <submittedName>
        <fullName evidence="11">Longitudinals lacking protein, isoforms H/M/V isoform X2</fullName>
    </submittedName>
</protein>
<dbReference type="Pfam" id="PF00096">
    <property type="entry name" value="zf-C2H2"/>
    <property type="match status" value="1"/>
</dbReference>
<dbReference type="GO" id="GO:0008270">
    <property type="term" value="F:zinc ion binding"/>
    <property type="evidence" value="ECO:0007669"/>
    <property type="project" value="UniProtKB-KW"/>
</dbReference>
<evidence type="ECO:0000313" key="11">
    <source>
        <dbReference type="RefSeq" id="XP_018025596.1"/>
    </source>
</evidence>
<dbReference type="CDD" id="cd18315">
    <property type="entry name" value="BTB_POZ_BAB-like"/>
    <property type="match status" value="1"/>
</dbReference>
<keyword evidence="4" id="KW-0862">Zinc</keyword>
<feature type="region of interest" description="Disordered" evidence="7">
    <location>
        <begin position="406"/>
        <end position="433"/>
    </location>
</feature>